<reference evidence="2" key="1">
    <citation type="journal article" date="2021" name="PeerJ">
        <title>Extensive microbial diversity within the chicken gut microbiome revealed by metagenomics and culture.</title>
        <authorList>
            <person name="Gilroy R."/>
            <person name="Ravi A."/>
            <person name="Getino M."/>
            <person name="Pursley I."/>
            <person name="Horton D.L."/>
            <person name="Alikhan N.F."/>
            <person name="Baker D."/>
            <person name="Gharbi K."/>
            <person name="Hall N."/>
            <person name="Watson M."/>
            <person name="Adriaenssens E.M."/>
            <person name="Foster-Nyarko E."/>
            <person name="Jarju S."/>
            <person name="Secka A."/>
            <person name="Antonio M."/>
            <person name="Oren A."/>
            <person name="Chaudhuri R.R."/>
            <person name="La Ragione R."/>
            <person name="Hildebrand F."/>
            <person name="Pallen M.J."/>
        </authorList>
    </citation>
    <scope>NUCLEOTIDE SEQUENCE</scope>
    <source>
        <strain evidence="2">CHK32-1732</strain>
    </source>
</reference>
<dbReference type="PANTHER" id="PTHR33490:SF3">
    <property type="entry name" value="CONSERVED INTEGRAL MEMBRANE PROTEIN"/>
    <property type="match status" value="1"/>
</dbReference>
<dbReference type="Pfam" id="PF01841">
    <property type="entry name" value="Transglut_core"/>
    <property type="match status" value="1"/>
</dbReference>
<dbReference type="AlphaFoldDB" id="A0A9D1RSK2"/>
<protein>
    <submittedName>
        <fullName evidence="2">Transglutaminase family protein</fullName>
    </submittedName>
</protein>
<proteinExistence type="predicted"/>
<feature type="domain" description="Transglutaminase-like" evidence="1">
    <location>
        <begin position="30"/>
        <end position="134"/>
    </location>
</feature>
<dbReference type="Gene3D" id="3.10.620.30">
    <property type="match status" value="1"/>
</dbReference>
<evidence type="ECO:0000313" key="2">
    <source>
        <dbReference type="EMBL" id="HIW92785.1"/>
    </source>
</evidence>
<dbReference type="InterPro" id="IPR002931">
    <property type="entry name" value="Transglutaminase-like"/>
</dbReference>
<dbReference type="PANTHER" id="PTHR33490">
    <property type="entry name" value="BLR5614 PROTEIN-RELATED"/>
    <property type="match status" value="1"/>
</dbReference>
<sequence length="198" mass="21129">MFTPAEGTPAPSAFLGGDGLVDTADPDVVALATEIRSRSESDVDYARQAYEWVRDEVTHSVDAGDTLVTMAAGEVLRARRGLCFAKSHLYAALLRREGIPGALCYQRLGDGDGGFILHGIVAVHLEGEWHRQDPRGNGPGMDAQFSLVDEKLVWSADEASGEIDYPVLFAQPADVVVAALESSEDALELCATGLPSEL</sequence>
<dbReference type="Proteomes" id="UP000824190">
    <property type="component" value="Unassembled WGS sequence"/>
</dbReference>
<reference evidence="2" key="2">
    <citation type="submission" date="2021-04" db="EMBL/GenBank/DDBJ databases">
        <authorList>
            <person name="Gilroy R."/>
        </authorList>
    </citation>
    <scope>NUCLEOTIDE SEQUENCE</scope>
    <source>
        <strain evidence="2">CHK32-1732</strain>
    </source>
</reference>
<name>A0A9D1RSK2_9CORY</name>
<dbReference type="InterPro" id="IPR038765">
    <property type="entry name" value="Papain-like_cys_pep_sf"/>
</dbReference>
<evidence type="ECO:0000259" key="1">
    <source>
        <dbReference type="Pfam" id="PF01841"/>
    </source>
</evidence>
<gene>
    <name evidence="2" type="ORF">H9870_14120</name>
</gene>
<dbReference type="EMBL" id="DXGC01000123">
    <property type="protein sequence ID" value="HIW92785.1"/>
    <property type="molecule type" value="Genomic_DNA"/>
</dbReference>
<organism evidence="2 3">
    <name type="scientific">Candidatus Corynebacterium avicola</name>
    <dbReference type="NCBI Taxonomy" id="2838527"/>
    <lineage>
        <taxon>Bacteria</taxon>
        <taxon>Bacillati</taxon>
        <taxon>Actinomycetota</taxon>
        <taxon>Actinomycetes</taxon>
        <taxon>Mycobacteriales</taxon>
        <taxon>Corynebacteriaceae</taxon>
        <taxon>Corynebacterium</taxon>
    </lineage>
</organism>
<evidence type="ECO:0000313" key="3">
    <source>
        <dbReference type="Proteomes" id="UP000824190"/>
    </source>
</evidence>
<dbReference type="SUPFAM" id="SSF54001">
    <property type="entry name" value="Cysteine proteinases"/>
    <property type="match status" value="1"/>
</dbReference>
<comment type="caution">
    <text evidence="2">The sequence shown here is derived from an EMBL/GenBank/DDBJ whole genome shotgun (WGS) entry which is preliminary data.</text>
</comment>
<accession>A0A9D1RSK2</accession>